<accession>A0A7J0EGJ2</accession>
<organism evidence="1 2">
    <name type="scientific">Actinidia rufa</name>
    <dbReference type="NCBI Taxonomy" id="165716"/>
    <lineage>
        <taxon>Eukaryota</taxon>
        <taxon>Viridiplantae</taxon>
        <taxon>Streptophyta</taxon>
        <taxon>Embryophyta</taxon>
        <taxon>Tracheophyta</taxon>
        <taxon>Spermatophyta</taxon>
        <taxon>Magnoliopsida</taxon>
        <taxon>eudicotyledons</taxon>
        <taxon>Gunneridae</taxon>
        <taxon>Pentapetalae</taxon>
        <taxon>asterids</taxon>
        <taxon>Ericales</taxon>
        <taxon>Actinidiaceae</taxon>
        <taxon>Actinidia</taxon>
    </lineage>
</organism>
<dbReference type="AlphaFoldDB" id="A0A7J0EGJ2"/>
<evidence type="ECO:0000313" key="2">
    <source>
        <dbReference type="Proteomes" id="UP000585474"/>
    </source>
</evidence>
<sequence length="119" mass="12786">MAPKPRALGKKKIAMASLARQACDPILALPSLAKVQPRTLSSLYINKWKGKLPTEGPSLEKAGCHRFLQRDQGCFAANEQGSTRFGQALKANEEDVAIFGMVNTDQGNELRASEGEGTG</sequence>
<name>A0A7J0EGJ2_9ERIC</name>
<reference evidence="1 2" key="1">
    <citation type="submission" date="2019-07" db="EMBL/GenBank/DDBJ databases">
        <title>De Novo Assembly of kiwifruit Actinidia rufa.</title>
        <authorList>
            <person name="Sugita-Konishi S."/>
            <person name="Sato K."/>
            <person name="Mori E."/>
            <person name="Abe Y."/>
            <person name="Kisaki G."/>
            <person name="Hamano K."/>
            <person name="Suezawa K."/>
            <person name="Otani M."/>
            <person name="Fukuda T."/>
            <person name="Manabe T."/>
            <person name="Gomi K."/>
            <person name="Tabuchi M."/>
            <person name="Akimitsu K."/>
            <person name="Kataoka I."/>
        </authorList>
    </citation>
    <scope>NUCLEOTIDE SEQUENCE [LARGE SCALE GENOMIC DNA]</scope>
    <source>
        <strain evidence="2">cv. Fuchu</strain>
    </source>
</reference>
<keyword evidence="2" id="KW-1185">Reference proteome</keyword>
<gene>
    <name evidence="1" type="ORF">Acr_04g0003360</name>
</gene>
<proteinExistence type="predicted"/>
<dbReference type="Proteomes" id="UP000585474">
    <property type="component" value="Unassembled WGS sequence"/>
</dbReference>
<protein>
    <submittedName>
        <fullName evidence="1">Uncharacterized protein</fullName>
    </submittedName>
</protein>
<evidence type="ECO:0000313" key="1">
    <source>
        <dbReference type="EMBL" id="GFY85598.1"/>
    </source>
</evidence>
<dbReference type="EMBL" id="BJWL01000004">
    <property type="protein sequence ID" value="GFY85598.1"/>
    <property type="molecule type" value="Genomic_DNA"/>
</dbReference>
<comment type="caution">
    <text evidence="1">The sequence shown here is derived from an EMBL/GenBank/DDBJ whole genome shotgun (WGS) entry which is preliminary data.</text>
</comment>